<dbReference type="STRING" id="669502.SSDC_00775"/>
<evidence type="ECO:0000313" key="19">
    <source>
        <dbReference type="Proteomes" id="UP000015216"/>
    </source>
</evidence>
<dbReference type="GO" id="GO:0065002">
    <property type="term" value="P:intracellular protein transmembrane transport"/>
    <property type="evidence" value="ECO:0007669"/>
    <property type="project" value="UniProtKB-UniRule"/>
</dbReference>
<sequence>MSFLTKIFGSRNQRLLKKYQKIVQKINELESVMQKLSDEELQNQTSKLKQSIHSGETLDSILPKAFSVCREASKRILKMRHFDVQLIGGIALHYGNISEMQTGEGKTLVATLAAYLNSLSGQGVHIVTISDYLAKRDAEWMSVLYNWLGLSIGVNSSEISHSLKKKSYEADITYGTNNEFGFDYLRDNMVFNSNDRVQRKLNFVILDEIDSILIDEARTPLIISGEIKNNAQYFYKIINPIPKLLVPEIDTKNIKKNIKYTKKNTGDYIIDYETNQVFLTENGYEKYENILIKMGLLNKNKSLYDSKNSFLIYHIYAALRAHVLYHKNKHYIIKNNKIIIVDEFTGRLMKTRRWAEGLHQALEAKENLEIQNETQTLASITFQNYFRMYKKISGMTGTAETEAYEFQEIYKLETITVPPNKINKRKDLQDKIYKTMEEKYQAILMDIKNCYIKEQPVLVGTTSIENSELLSNILKKNNLPHSVLNAKQHKLEAQIIAQAGHPKMITIATNMAGRGTDIILGGNIDSYIKDIKKNISSEVKKKNKIKKLKNEWMLLHDKVISSGGLHIIGTERHESRRIDNQLRGRSGRQGDPGSSRFYLSLDDSLLKFFSSDQIKIVMEKLKIPKGKSIESNLASYSIESAQRKIELRNFDIRKQLLEYDDIYNNQRKIICQERNKLLESKNISEIIKILRYDVLIRLFSKYISLKKSDKEWDIIGLELILKKEFKLDISFKIFFKKKYTIKDFFIKILYTFDKKYENKIKILNNKKFLNFERNIILQSIDKYWIEHLLSLDQLRQGINLRSYAQKDPKREYKREAFKLFHKMLNLIKYEAIKKIMTIL</sequence>
<evidence type="ECO:0000259" key="15">
    <source>
        <dbReference type="PROSITE" id="PS51192"/>
    </source>
</evidence>
<dbReference type="HAMAP" id="MF_01382">
    <property type="entry name" value="SecA"/>
    <property type="match status" value="1"/>
</dbReference>
<evidence type="ECO:0000256" key="10">
    <source>
        <dbReference type="ARBA" id="ARBA00023010"/>
    </source>
</evidence>
<name>S5R0Z5_9PROT</name>
<proteinExistence type="inferred from homology"/>
<dbReference type="CDD" id="cd17928">
    <property type="entry name" value="DEXDc_SecA"/>
    <property type="match status" value="1"/>
</dbReference>
<feature type="coiled-coil region" evidence="14">
    <location>
        <begin position="12"/>
        <end position="39"/>
    </location>
</feature>
<dbReference type="Gene3D" id="1.10.3060.10">
    <property type="entry name" value="Helical scaffold and wing domains of SecA"/>
    <property type="match status" value="1"/>
</dbReference>
<evidence type="ECO:0000256" key="8">
    <source>
        <dbReference type="ARBA" id="ARBA00022927"/>
    </source>
</evidence>
<dbReference type="SMART" id="SM00958">
    <property type="entry name" value="SecA_PP_bind"/>
    <property type="match status" value="1"/>
</dbReference>
<dbReference type="GO" id="GO:0008564">
    <property type="term" value="F:protein-exporting ATPase activity"/>
    <property type="evidence" value="ECO:0007669"/>
    <property type="project" value="UniProtKB-EC"/>
</dbReference>
<dbReference type="SUPFAM" id="SSF52540">
    <property type="entry name" value="P-loop containing nucleoside triphosphate hydrolases"/>
    <property type="match status" value="2"/>
</dbReference>
<dbReference type="PANTHER" id="PTHR30612:SF0">
    <property type="entry name" value="CHLOROPLAST PROTEIN-TRANSPORTING ATPASE"/>
    <property type="match status" value="1"/>
</dbReference>
<dbReference type="PATRIC" id="fig|669502.6.peg.151"/>
<dbReference type="Pfam" id="PF01043">
    <property type="entry name" value="SecA_PP_bind"/>
    <property type="match status" value="1"/>
</dbReference>
<keyword evidence="4 12" id="KW-0963">Cytoplasm</keyword>
<dbReference type="CDD" id="cd18803">
    <property type="entry name" value="SF2_C_secA"/>
    <property type="match status" value="1"/>
</dbReference>
<dbReference type="InterPro" id="IPR020937">
    <property type="entry name" value="SecA_CS"/>
</dbReference>
<feature type="domain" description="SecA family profile" evidence="17">
    <location>
        <begin position="1"/>
        <end position="630"/>
    </location>
</feature>
<dbReference type="FunFam" id="3.40.50.300:FF:000113">
    <property type="entry name" value="Preprotein translocase subunit SecA"/>
    <property type="match status" value="1"/>
</dbReference>
<dbReference type="InterPro" id="IPR011130">
    <property type="entry name" value="SecA_preprotein_X-link_dom"/>
</dbReference>
<evidence type="ECO:0000256" key="5">
    <source>
        <dbReference type="ARBA" id="ARBA00022519"/>
    </source>
</evidence>
<dbReference type="Gene3D" id="3.40.50.300">
    <property type="entry name" value="P-loop containing nucleotide triphosphate hydrolases"/>
    <property type="match status" value="2"/>
</dbReference>
<dbReference type="EC" id="7.4.2.8" evidence="12"/>
<keyword evidence="11 12" id="KW-0472">Membrane</keyword>
<keyword evidence="10 12" id="KW-0811">Translocation</keyword>
<dbReference type="GO" id="GO:0005886">
    <property type="term" value="C:plasma membrane"/>
    <property type="evidence" value="ECO:0007669"/>
    <property type="project" value="UniProtKB-SubCell"/>
</dbReference>
<evidence type="ECO:0000259" key="17">
    <source>
        <dbReference type="PROSITE" id="PS51196"/>
    </source>
</evidence>
<dbReference type="Gene3D" id="3.90.1440.10">
    <property type="entry name" value="SecA, preprotein cross-linking domain"/>
    <property type="match status" value="1"/>
</dbReference>
<dbReference type="GO" id="GO:0005829">
    <property type="term" value="C:cytosol"/>
    <property type="evidence" value="ECO:0007669"/>
    <property type="project" value="TreeGrafter"/>
</dbReference>
<keyword evidence="7 12" id="KW-0067">ATP-binding</keyword>
<dbReference type="PROSITE" id="PS01312">
    <property type="entry name" value="SECA"/>
    <property type="match status" value="1"/>
</dbReference>
<keyword evidence="8 12" id="KW-0653">Protein transport</keyword>
<dbReference type="InterPro" id="IPR036670">
    <property type="entry name" value="SecA_X-link_sf"/>
</dbReference>
<comment type="subcellular location">
    <subcellularLocation>
        <location evidence="12">Cell membrane</location>
        <topology evidence="12">Peripheral membrane protein</topology>
        <orientation evidence="12">Cytoplasmic side</orientation>
    </subcellularLocation>
    <subcellularLocation>
        <location evidence="12">Cytoplasm</location>
    </subcellularLocation>
    <text evidence="12">Distribution is 50-50.</text>
</comment>
<evidence type="ECO:0000256" key="12">
    <source>
        <dbReference type="HAMAP-Rule" id="MF_01382"/>
    </source>
</evidence>
<evidence type="ECO:0000259" key="16">
    <source>
        <dbReference type="PROSITE" id="PS51194"/>
    </source>
</evidence>
<dbReference type="PRINTS" id="PR00906">
    <property type="entry name" value="SECA"/>
</dbReference>
<dbReference type="SMART" id="SM00957">
    <property type="entry name" value="SecA_DEAD"/>
    <property type="match status" value="1"/>
</dbReference>
<dbReference type="FunFam" id="3.90.1440.10:FF:000001">
    <property type="entry name" value="Preprotein translocase subunit SecA"/>
    <property type="match status" value="1"/>
</dbReference>
<keyword evidence="9 12" id="KW-1278">Translocase</keyword>
<protein>
    <recommendedName>
        <fullName evidence="12 13">Protein translocase subunit SecA</fullName>
        <ecNumber evidence="12">7.4.2.8</ecNumber>
    </recommendedName>
</protein>
<gene>
    <name evidence="12 18" type="primary">secA</name>
    <name evidence="18" type="ORF">SSDC_00775</name>
</gene>
<keyword evidence="14" id="KW-0175">Coiled coil</keyword>
<comment type="function">
    <text evidence="12">Part of the Sec protein translocase complex. Interacts with the SecYEG preprotein conducting channel. Has a central role in coupling the hydrolysis of ATP to the transfer of proteins into and across the cell membrane, serving both as a receptor for the preprotein-SecB complex and as an ATP-driven molecular motor driving the stepwise translocation of polypeptide chains across the membrane.</text>
</comment>
<evidence type="ECO:0000256" key="6">
    <source>
        <dbReference type="ARBA" id="ARBA00022741"/>
    </source>
</evidence>
<dbReference type="SUPFAM" id="SSF81886">
    <property type="entry name" value="Helical scaffold and wing domains of SecA"/>
    <property type="match status" value="1"/>
</dbReference>
<evidence type="ECO:0000256" key="9">
    <source>
        <dbReference type="ARBA" id="ARBA00022967"/>
    </source>
</evidence>
<accession>S5R0Z5</accession>
<dbReference type="NCBIfam" id="TIGR00963">
    <property type="entry name" value="secA"/>
    <property type="match status" value="1"/>
</dbReference>
<dbReference type="HOGENOM" id="CLU_005314_3_0_4"/>
<evidence type="ECO:0000256" key="14">
    <source>
        <dbReference type="SAM" id="Coils"/>
    </source>
</evidence>
<dbReference type="Proteomes" id="UP000015216">
    <property type="component" value="Chromosome"/>
</dbReference>
<dbReference type="Pfam" id="PF07517">
    <property type="entry name" value="SecA_DEAD"/>
    <property type="match status" value="1"/>
</dbReference>
<evidence type="ECO:0000256" key="4">
    <source>
        <dbReference type="ARBA" id="ARBA00022490"/>
    </source>
</evidence>
<dbReference type="InterPro" id="IPR044722">
    <property type="entry name" value="SecA_SF2_C"/>
</dbReference>
<feature type="domain" description="Helicase C-terminal" evidence="16">
    <location>
        <begin position="446"/>
        <end position="646"/>
    </location>
</feature>
<dbReference type="EMBL" id="CP003468">
    <property type="protein sequence ID" value="AGS06847.1"/>
    <property type="molecule type" value="Genomic_DNA"/>
</dbReference>
<dbReference type="PANTHER" id="PTHR30612">
    <property type="entry name" value="SECA INNER MEMBRANE COMPONENT OF SEC PROTEIN SECRETION SYSTEM"/>
    <property type="match status" value="1"/>
</dbReference>
<dbReference type="SUPFAM" id="SSF81767">
    <property type="entry name" value="Pre-protein crosslinking domain of SecA"/>
    <property type="match status" value="1"/>
</dbReference>
<dbReference type="KEGG" id="ssdc:SSDC_00775"/>
<dbReference type="eggNOG" id="COG0653">
    <property type="taxonomic scope" value="Bacteria"/>
</dbReference>
<evidence type="ECO:0000256" key="11">
    <source>
        <dbReference type="ARBA" id="ARBA00023136"/>
    </source>
</evidence>
<dbReference type="Pfam" id="PF07516">
    <property type="entry name" value="SecA_SW"/>
    <property type="match status" value="1"/>
</dbReference>
<evidence type="ECO:0000256" key="2">
    <source>
        <dbReference type="ARBA" id="ARBA00022448"/>
    </source>
</evidence>
<comment type="similarity">
    <text evidence="1 12 13">Belongs to the SecA family.</text>
</comment>
<keyword evidence="2 12" id="KW-0813">Transport</keyword>
<dbReference type="GO" id="GO:0005524">
    <property type="term" value="F:ATP binding"/>
    <property type="evidence" value="ECO:0007669"/>
    <property type="project" value="UniProtKB-UniRule"/>
</dbReference>
<dbReference type="InterPro" id="IPR001650">
    <property type="entry name" value="Helicase_C-like"/>
</dbReference>
<dbReference type="InterPro" id="IPR011115">
    <property type="entry name" value="SecA_DEAD"/>
</dbReference>
<organism evidence="18 19">
    <name type="scientific">Candidatus Profftella armatura</name>
    <dbReference type="NCBI Taxonomy" id="669502"/>
    <lineage>
        <taxon>Bacteria</taxon>
        <taxon>Pseudomonadati</taxon>
        <taxon>Pseudomonadota</taxon>
        <taxon>Betaproteobacteria</taxon>
        <taxon>Candidatus Profftella</taxon>
    </lineage>
</organism>
<reference evidence="18 19" key="1">
    <citation type="journal article" date="2013" name="Curr. Biol.">
        <title>Defensive bacteriome symbiont with a drastically reduced genome.</title>
        <authorList>
            <person name="Nakabachi A."/>
            <person name="Ueoka R."/>
            <person name="Oshima K."/>
            <person name="Teta R."/>
            <person name="Mangoni A."/>
            <person name="Gurgui M."/>
            <person name="Oldham N.J."/>
            <person name="van Echten-Deckert G."/>
            <person name="Okamura K."/>
            <person name="Yamamoto K."/>
            <person name="Inoue H."/>
            <person name="Ohkuma M."/>
            <person name="Hongoh Y."/>
            <person name="Miyagishima S.Y."/>
            <person name="Hattori M."/>
            <person name="Piel J."/>
            <person name="Fukatsu T."/>
        </authorList>
    </citation>
    <scope>NUCLEOTIDE SEQUENCE [LARGE SCALE GENOMIC DNA]</scope>
    <source>
        <strain evidence="18 19">DC</strain>
    </source>
</reference>
<dbReference type="InterPro" id="IPR014018">
    <property type="entry name" value="SecA_motor_DEAD"/>
</dbReference>
<dbReference type="OrthoDB" id="9805579at2"/>
<evidence type="ECO:0000256" key="1">
    <source>
        <dbReference type="ARBA" id="ARBA00007650"/>
    </source>
</evidence>
<dbReference type="InterPro" id="IPR014001">
    <property type="entry name" value="Helicase_ATP-bd"/>
</dbReference>
<dbReference type="Pfam" id="PF21090">
    <property type="entry name" value="P-loop_SecA"/>
    <property type="match status" value="1"/>
</dbReference>
<keyword evidence="6 12" id="KW-0547">Nucleotide-binding</keyword>
<evidence type="ECO:0000313" key="18">
    <source>
        <dbReference type="EMBL" id="AGS06847.1"/>
    </source>
</evidence>
<dbReference type="InterPro" id="IPR027417">
    <property type="entry name" value="P-loop_NTPase"/>
</dbReference>
<feature type="domain" description="Helicase ATP-binding" evidence="15">
    <location>
        <begin position="87"/>
        <end position="245"/>
    </location>
</feature>
<dbReference type="InterPro" id="IPR000185">
    <property type="entry name" value="SecA"/>
</dbReference>
<dbReference type="GO" id="GO:0043952">
    <property type="term" value="P:protein transport by the Sec complex"/>
    <property type="evidence" value="ECO:0007669"/>
    <property type="project" value="UniProtKB-ARBA"/>
</dbReference>
<dbReference type="AlphaFoldDB" id="S5R0Z5"/>
<dbReference type="PROSITE" id="PS51196">
    <property type="entry name" value="SECA_MOTOR_DEAD"/>
    <property type="match status" value="1"/>
</dbReference>
<evidence type="ECO:0000256" key="13">
    <source>
        <dbReference type="RuleBase" id="RU003874"/>
    </source>
</evidence>
<dbReference type="GO" id="GO:0017038">
    <property type="term" value="P:protein import"/>
    <property type="evidence" value="ECO:0007669"/>
    <property type="project" value="InterPro"/>
</dbReference>
<keyword evidence="3 12" id="KW-1003">Cell membrane</keyword>
<dbReference type="GO" id="GO:0031522">
    <property type="term" value="C:cell envelope Sec protein transport complex"/>
    <property type="evidence" value="ECO:0007669"/>
    <property type="project" value="TreeGrafter"/>
</dbReference>
<feature type="binding site" evidence="12">
    <location>
        <begin position="103"/>
        <end position="107"/>
    </location>
    <ligand>
        <name>ATP</name>
        <dbReference type="ChEBI" id="CHEBI:30616"/>
    </ligand>
</feature>
<dbReference type="InterPro" id="IPR036266">
    <property type="entry name" value="SecA_Wing/Scaffold_sf"/>
</dbReference>
<feature type="binding site" evidence="12">
    <location>
        <position position="517"/>
    </location>
    <ligand>
        <name>ATP</name>
        <dbReference type="ChEBI" id="CHEBI:30616"/>
    </ligand>
</feature>
<keyword evidence="19" id="KW-1185">Reference proteome</keyword>
<evidence type="ECO:0000256" key="7">
    <source>
        <dbReference type="ARBA" id="ARBA00022840"/>
    </source>
</evidence>
<dbReference type="InterPro" id="IPR011116">
    <property type="entry name" value="SecA_Wing/Scaffold"/>
</dbReference>
<comment type="catalytic activity">
    <reaction evidence="12">
        <text>ATP + H2O + cellular proteinSide 1 = ADP + phosphate + cellular proteinSide 2.</text>
        <dbReference type="EC" id="7.4.2.8"/>
    </reaction>
</comment>
<evidence type="ECO:0000256" key="3">
    <source>
        <dbReference type="ARBA" id="ARBA00022475"/>
    </source>
</evidence>
<dbReference type="GO" id="GO:0006605">
    <property type="term" value="P:protein targeting"/>
    <property type="evidence" value="ECO:0007669"/>
    <property type="project" value="UniProtKB-UniRule"/>
</dbReference>
<dbReference type="PROSITE" id="PS51194">
    <property type="entry name" value="HELICASE_CTER"/>
    <property type="match status" value="1"/>
</dbReference>
<dbReference type="NCBIfam" id="NF009538">
    <property type="entry name" value="PRK12904.1"/>
    <property type="match status" value="1"/>
</dbReference>
<dbReference type="PROSITE" id="PS51192">
    <property type="entry name" value="HELICASE_ATP_BIND_1"/>
    <property type="match status" value="1"/>
</dbReference>
<feature type="binding site" evidence="12">
    <location>
        <position position="85"/>
    </location>
    <ligand>
        <name>ATP</name>
        <dbReference type="ChEBI" id="CHEBI:30616"/>
    </ligand>
</feature>
<keyword evidence="5" id="KW-0997">Cell inner membrane</keyword>
<comment type="subunit">
    <text evidence="12">Monomer and homodimer. Part of the essential Sec protein translocation apparatus which comprises SecA, SecYEG and auxiliary proteins SecDF-YajC and YidC.</text>
</comment>